<sequence length="132" mass="14881">MEFNADINYTAKETQEKTETPKSNTNFIKRTSSLEKIINRFKKVRANALSDNTDEFRSIAEEKETMLTANRVLLPDLLSPSCSVPRKNLTESEYLDESCVDANETVLGKPRESLGAALGVDETFLDQFNLVE</sequence>
<dbReference type="EMBL" id="JTDY01007061">
    <property type="protein sequence ID" value="KOB65486.1"/>
    <property type="molecule type" value="Genomic_DNA"/>
</dbReference>
<organism evidence="2 3">
    <name type="scientific">Operophtera brumata</name>
    <name type="common">Winter moth</name>
    <name type="synonym">Phalaena brumata</name>
    <dbReference type="NCBI Taxonomy" id="104452"/>
    <lineage>
        <taxon>Eukaryota</taxon>
        <taxon>Metazoa</taxon>
        <taxon>Ecdysozoa</taxon>
        <taxon>Arthropoda</taxon>
        <taxon>Hexapoda</taxon>
        <taxon>Insecta</taxon>
        <taxon>Pterygota</taxon>
        <taxon>Neoptera</taxon>
        <taxon>Endopterygota</taxon>
        <taxon>Lepidoptera</taxon>
        <taxon>Glossata</taxon>
        <taxon>Ditrysia</taxon>
        <taxon>Geometroidea</taxon>
        <taxon>Geometridae</taxon>
        <taxon>Larentiinae</taxon>
        <taxon>Operophtera</taxon>
    </lineage>
</organism>
<reference evidence="2 3" key="1">
    <citation type="journal article" date="2015" name="Genome Biol. Evol.">
        <title>The genome of winter moth (Operophtera brumata) provides a genomic perspective on sexual dimorphism and phenology.</title>
        <authorList>
            <person name="Derks M.F."/>
            <person name="Smit S."/>
            <person name="Salis L."/>
            <person name="Schijlen E."/>
            <person name="Bossers A."/>
            <person name="Mateman C."/>
            <person name="Pijl A.S."/>
            <person name="de Ridder D."/>
            <person name="Groenen M.A."/>
            <person name="Visser M.E."/>
            <person name="Megens H.J."/>
        </authorList>
    </citation>
    <scope>NUCLEOTIDE SEQUENCE [LARGE SCALE GENOMIC DNA]</scope>
    <source>
        <strain evidence="2">WM2013NL</strain>
        <tissue evidence="2">Head and thorax</tissue>
    </source>
</reference>
<dbReference type="Proteomes" id="UP000037510">
    <property type="component" value="Unassembled WGS sequence"/>
</dbReference>
<gene>
    <name evidence="2" type="ORF">OBRU01_22555</name>
</gene>
<protein>
    <submittedName>
        <fullName evidence="2">Dim gamma-tubulin 6</fullName>
    </submittedName>
</protein>
<evidence type="ECO:0000313" key="3">
    <source>
        <dbReference type="Proteomes" id="UP000037510"/>
    </source>
</evidence>
<dbReference type="AlphaFoldDB" id="A0A0L7KR01"/>
<evidence type="ECO:0000313" key="2">
    <source>
        <dbReference type="EMBL" id="KOB65486.1"/>
    </source>
</evidence>
<keyword evidence="3" id="KW-1185">Reference proteome</keyword>
<accession>A0A0L7KR01</accession>
<comment type="caution">
    <text evidence="2">The sequence shown here is derived from an EMBL/GenBank/DDBJ whole genome shotgun (WGS) entry which is preliminary data.</text>
</comment>
<feature type="region of interest" description="Disordered" evidence="1">
    <location>
        <begin position="1"/>
        <end position="24"/>
    </location>
</feature>
<proteinExistence type="predicted"/>
<evidence type="ECO:0000256" key="1">
    <source>
        <dbReference type="SAM" id="MobiDB-lite"/>
    </source>
</evidence>
<name>A0A0L7KR01_OPEBR</name>